<dbReference type="GO" id="GO:0004525">
    <property type="term" value="F:ribonuclease III activity"/>
    <property type="evidence" value="ECO:0007669"/>
    <property type="project" value="UniProtKB-UniRule"/>
</dbReference>
<dbReference type="Gene3D" id="1.10.1520.10">
    <property type="entry name" value="Ribonuclease III domain"/>
    <property type="match status" value="1"/>
</dbReference>
<dbReference type="Proteomes" id="UP000027946">
    <property type="component" value="Unassembled WGS sequence"/>
</dbReference>
<evidence type="ECO:0000256" key="4">
    <source>
        <dbReference type="ARBA" id="ARBA00011738"/>
    </source>
</evidence>
<dbReference type="RefSeq" id="WP_038268077.1">
    <property type="nucleotide sequence ID" value="NZ_FSRH01000003.1"/>
</dbReference>
<evidence type="ECO:0000256" key="15">
    <source>
        <dbReference type="HAMAP-Rule" id="MF_00104"/>
    </source>
</evidence>
<dbReference type="STRING" id="1121324.CLIT_23c04180"/>
<dbReference type="CDD" id="cd00593">
    <property type="entry name" value="RIBOc"/>
    <property type="match status" value="1"/>
</dbReference>
<keyword evidence="13 15" id="KW-0460">Magnesium</keyword>
<keyword evidence="6 15" id="KW-0698">rRNA processing</keyword>
<comment type="similarity">
    <text evidence="3">Belongs to the ribonuclease III family.</text>
</comment>
<keyword evidence="14 15" id="KW-0694">RNA-binding</keyword>
<feature type="domain" description="RNase III" evidence="18">
    <location>
        <begin position="9"/>
        <end position="137"/>
    </location>
</feature>
<feature type="active site" evidence="15">
    <location>
        <position position="126"/>
    </location>
</feature>
<keyword evidence="7 15" id="KW-0507">mRNA processing</keyword>
<keyword evidence="15" id="KW-0699">rRNA-binding</keyword>
<keyword evidence="10 15" id="KW-0479">Metal-binding</keyword>
<feature type="domain" description="DRBM" evidence="17">
    <location>
        <begin position="164"/>
        <end position="233"/>
    </location>
</feature>
<dbReference type="GO" id="GO:0019843">
    <property type="term" value="F:rRNA binding"/>
    <property type="evidence" value="ECO:0007669"/>
    <property type="project" value="UniProtKB-KW"/>
</dbReference>
<comment type="subcellular location">
    <subcellularLocation>
        <location evidence="2 15">Cytoplasm</location>
    </subcellularLocation>
</comment>
<feature type="active site" evidence="15">
    <location>
        <position position="55"/>
    </location>
</feature>
<dbReference type="eggNOG" id="COG0571">
    <property type="taxonomic scope" value="Bacteria"/>
</dbReference>
<evidence type="ECO:0000256" key="2">
    <source>
        <dbReference type="ARBA" id="ARBA00004496"/>
    </source>
</evidence>
<dbReference type="SMART" id="SM00358">
    <property type="entry name" value="DSRM"/>
    <property type="match status" value="1"/>
</dbReference>
<dbReference type="FunFam" id="1.10.1520.10:FF:000001">
    <property type="entry name" value="Ribonuclease 3"/>
    <property type="match status" value="1"/>
</dbReference>
<dbReference type="GO" id="GO:0042802">
    <property type="term" value="F:identical protein binding"/>
    <property type="evidence" value="ECO:0007669"/>
    <property type="project" value="UniProtKB-ARBA"/>
</dbReference>
<reference evidence="19 20" key="1">
    <citation type="submission" date="2014-03" db="EMBL/GenBank/DDBJ databases">
        <title>Genome sequence of Clostridium litorale W6, DSM 5388.</title>
        <authorList>
            <person name="Poehlein A."/>
            <person name="Jagirdar A."/>
            <person name="Khonsari B."/>
            <person name="Chibani C.M."/>
            <person name="Gutierrez Gutierrez D.A."/>
            <person name="Davydova E."/>
            <person name="Alghaithi H.S."/>
            <person name="Nair K.P."/>
            <person name="Dhamotharan K."/>
            <person name="Chandran L."/>
            <person name="G W."/>
            <person name="Daniel R."/>
        </authorList>
    </citation>
    <scope>NUCLEOTIDE SEQUENCE [LARGE SCALE GENOMIC DNA]</scope>
    <source>
        <strain evidence="19 20">W6</strain>
    </source>
</reference>
<name>A0A069RD55_PEPLI</name>
<dbReference type="GO" id="GO:0005737">
    <property type="term" value="C:cytoplasm"/>
    <property type="evidence" value="ECO:0007669"/>
    <property type="project" value="UniProtKB-SubCell"/>
</dbReference>
<accession>A0A069RD55</accession>
<dbReference type="CDD" id="cd10845">
    <property type="entry name" value="DSRM_RNAse_III_family"/>
    <property type="match status" value="1"/>
</dbReference>
<gene>
    <name evidence="15 19" type="primary">rnc</name>
    <name evidence="19" type="ORF">CLIT_23c04180</name>
</gene>
<comment type="function">
    <text evidence="15">Digests double-stranded RNA. Involved in the processing of primary rRNA transcript to yield the immediate precursors to the large and small rRNAs (23S and 16S). Processes some mRNAs, and tRNAs when they are encoded in the rRNA operon. Processes pre-crRNA and tracrRNA of type II CRISPR loci if present in the organism.</text>
</comment>
<evidence type="ECO:0000313" key="19">
    <source>
        <dbReference type="EMBL" id="KDR94145.1"/>
    </source>
</evidence>
<dbReference type="Pfam" id="PF14622">
    <property type="entry name" value="Ribonucleas_3_3"/>
    <property type="match status" value="1"/>
</dbReference>
<dbReference type="PROSITE" id="PS50142">
    <property type="entry name" value="RNASE_3_2"/>
    <property type="match status" value="1"/>
</dbReference>
<dbReference type="InterPro" id="IPR014720">
    <property type="entry name" value="dsRBD_dom"/>
</dbReference>
<evidence type="ECO:0000256" key="5">
    <source>
        <dbReference type="ARBA" id="ARBA00022490"/>
    </source>
</evidence>
<dbReference type="Pfam" id="PF00035">
    <property type="entry name" value="dsrm"/>
    <property type="match status" value="1"/>
</dbReference>
<dbReference type="AlphaFoldDB" id="A0A069RD55"/>
<dbReference type="FunFam" id="3.30.160.20:FF:000003">
    <property type="entry name" value="Ribonuclease 3"/>
    <property type="match status" value="1"/>
</dbReference>
<evidence type="ECO:0000313" key="20">
    <source>
        <dbReference type="Proteomes" id="UP000027946"/>
    </source>
</evidence>
<evidence type="ECO:0000256" key="8">
    <source>
        <dbReference type="ARBA" id="ARBA00022694"/>
    </source>
</evidence>
<dbReference type="NCBIfam" id="TIGR02191">
    <property type="entry name" value="RNaseIII"/>
    <property type="match status" value="1"/>
</dbReference>
<keyword evidence="5 15" id="KW-0963">Cytoplasm</keyword>
<dbReference type="InterPro" id="IPR036389">
    <property type="entry name" value="RNase_III_sf"/>
</dbReference>
<dbReference type="PANTHER" id="PTHR11207:SF0">
    <property type="entry name" value="RIBONUCLEASE 3"/>
    <property type="match status" value="1"/>
</dbReference>
<dbReference type="HAMAP" id="MF_00104">
    <property type="entry name" value="RNase_III"/>
    <property type="match status" value="1"/>
</dbReference>
<dbReference type="EMBL" id="JJMM01000026">
    <property type="protein sequence ID" value="KDR94145.1"/>
    <property type="molecule type" value="Genomic_DNA"/>
</dbReference>
<evidence type="ECO:0000256" key="9">
    <source>
        <dbReference type="ARBA" id="ARBA00022722"/>
    </source>
</evidence>
<dbReference type="InterPro" id="IPR011907">
    <property type="entry name" value="RNase_III"/>
</dbReference>
<evidence type="ECO:0000256" key="13">
    <source>
        <dbReference type="ARBA" id="ARBA00022842"/>
    </source>
</evidence>
<keyword evidence="8 15" id="KW-0819">tRNA processing</keyword>
<dbReference type="OrthoDB" id="9805026at2"/>
<evidence type="ECO:0000256" key="7">
    <source>
        <dbReference type="ARBA" id="ARBA00022664"/>
    </source>
</evidence>
<dbReference type="PROSITE" id="PS50137">
    <property type="entry name" value="DS_RBD"/>
    <property type="match status" value="1"/>
</dbReference>
<dbReference type="SMART" id="SM00535">
    <property type="entry name" value="RIBOc"/>
    <property type="match status" value="1"/>
</dbReference>
<evidence type="ECO:0000256" key="6">
    <source>
        <dbReference type="ARBA" id="ARBA00022552"/>
    </source>
</evidence>
<comment type="subunit">
    <text evidence="4 15">Homodimer.</text>
</comment>
<protein>
    <recommendedName>
        <fullName evidence="15">Ribonuclease 3</fullName>
        <ecNumber evidence="15">3.1.26.3</ecNumber>
    </recommendedName>
    <alternativeName>
        <fullName evidence="15">Ribonuclease III</fullName>
        <shortName evidence="15">RNase III</shortName>
    </alternativeName>
</protein>
<keyword evidence="20" id="KW-1185">Reference proteome</keyword>
<proteinExistence type="inferred from homology"/>
<feature type="binding site" evidence="15">
    <location>
        <position position="126"/>
    </location>
    <ligand>
        <name>Mg(2+)</name>
        <dbReference type="ChEBI" id="CHEBI:18420"/>
    </ligand>
</feature>
<organism evidence="19 20">
    <name type="scientific">Peptoclostridium litorale DSM 5388</name>
    <dbReference type="NCBI Taxonomy" id="1121324"/>
    <lineage>
        <taxon>Bacteria</taxon>
        <taxon>Bacillati</taxon>
        <taxon>Bacillota</taxon>
        <taxon>Clostridia</taxon>
        <taxon>Peptostreptococcales</taxon>
        <taxon>Peptoclostridiaceae</taxon>
        <taxon>Peptoclostridium</taxon>
    </lineage>
</organism>
<evidence type="ECO:0000256" key="12">
    <source>
        <dbReference type="ARBA" id="ARBA00022801"/>
    </source>
</evidence>
<comment type="catalytic activity">
    <reaction evidence="1 15">
        <text>Endonucleolytic cleavage to 5'-phosphomonoester.</text>
        <dbReference type="EC" id="3.1.26.3"/>
    </reaction>
</comment>
<dbReference type="SUPFAM" id="SSF54768">
    <property type="entry name" value="dsRNA-binding domain-like"/>
    <property type="match status" value="1"/>
</dbReference>
<dbReference type="GO" id="GO:0003725">
    <property type="term" value="F:double-stranded RNA binding"/>
    <property type="evidence" value="ECO:0007669"/>
    <property type="project" value="TreeGrafter"/>
</dbReference>
<dbReference type="PROSITE" id="PS00517">
    <property type="entry name" value="RNASE_3_1"/>
    <property type="match status" value="1"/>
</dbReference>
<dbReference type="Gene3D" id="3.30.160.20">
    <property type="match status" value="1"/>
</dbReference>
<dbReference type="GO" id="GO:0010468">
    <property type="term" value="P:regulation of gene expression"/>
    <property type="evidence" value="ECO:0007669"/>
    <property type="project" value="TreeGrafter"/>
</dbReference>
<feature type="binding site" evidence="15">
    <location>
        <position position="123"/>
    </location>
    <ligand>
        <name>Mg(2+)</name>
        <dbReference type="ChEBI" id="CHEBI:18420"/>
    </ligand>
</feature>
<dbReference type="GO" id="GO:0006364">
    <property type="term" value="P:rRNA processing"/>
    <property type="evidence" value="ECO:0007669"/>
    <property type="project" value="UniProtKB-UniRule"/>
</dbReference>
<evidence type="ECO:0000259" key="18">
    <source>
        <dbReference type="PROSITE" id="PS50142"/>
    </source>
</evidence>
<dbReference type="GO" id="GO:0006397">
    <property type="term" value="P:mRNA processing"/>
    <property type="evidence" value="ECO:0007669"/>
    <property type="project" value="UniProtKB-UniRule"/>
</dbReference>
<feature type="compositionally biased region" description="Basic and acidic residues" evidence="16">
    <location>
        <begin position="216"/>
        <end position="233"/>
    </location>
</feature>
<keyword evidence="12 15" id="KW-0378">Hydrolase</keyword>
<evidence type="ECO:0000256" key="16">
    <source>
        <dbReference type="SAM" id="MobiDB-lite"/>
    </source>
</evidence>
<sequence>MNKNDQKILINFEEKIGYSFKDRAVLKEALSHSSYANENKVHGAKCNERLEFLGDSVLGLAISSYLFKNLELQEGELTKKRATIVCERSLSQAAKKINMGEFLFLGKGEEATGGRERSSILADAFEAVIGAIYIDGGMEKATEFIQVRLKDIIQASMNGNIFRDHKTELQEILQSIGNGEKIRYELVDEFGPDHDKKFIMEVKFNEKVLGSGQGRTKKEAEQEAAKKAIERFA</sequence>
<keyword evidence="11 15" id="KW-0255">Endonuclease</keyword>
<dbReference type="GO" id="GO:0008033">
    <property type="term" value="P:tRNA processing"/>
    <property type="evidence" value="ECO:0007669"/>
    <property type="project" value="UniProtKB-KW"/>
</dbReference>
<evidence type="ECO:0000256" key="11">
    <source>
        <dbReference type="ARBA" id="ARBA00022759"/>
    </source>
</evidence>
<feature type="region of interest" description="Disordered" evidence="16">
    <location>
        <begin position="211"/>
        <end position="233"/>
    </location>
</feature>
<dbReference type="PANTHER" id="PTHR11207">
    <property type="entry name" value="RIBONUCLEASE III"/>
    <property type="match status" value="1"/>
</dbReference>
<comment type="caution">
    <text evidence="19">The sequence shown here is derived from an EMBL/GenBank/DDBJ whole genome shotgun (WGS) entry which is preliminary data.</text>
</comment>
<evidence type="ECO:0000259" key="17">
    <source>
        <dbReference type="PROSITE" id="PS50137"/>
    </source>
</evidence>
<evidence type="ECO:0000256" key="14">
    <source>
        <dbReference type="ARBA" id="ARBA00022884"/>
    </source>
</evidence>
<evidence type="ECO:0000256" key="1">
    <source>
        <dbReference type="ARBA" id="ARBA00000109"/>
    </source>
</evidence>
<feature type="binding site" evidence="15">
    <location>
        <position position="51"/>
    </location>
    <ligand>
        <name>Mg(2+)</name>
        <dbReference type="ChEBI" id="CHEBI:18420"/>
    </ligand>
</feature>
<dbReference type="SUPFAM" id="SSF69065">
    <property type="entry name" value="RNase III domain-like"/>
    <property type="match status" value="1"/>
</dbReference>
<evidence type="ECO:0000256" key="3">
    <source>
        <dbReference type="ARBA" id="ARBA00010183"/>
    </source>
</evidence>
<dbReference type="InterPro" id="IPR000999">
    <property type="entry name" value="RNase_III_dom"/>
</dbReference>
<evidence type="ECO:0000256" key="10">
    <source>
        <dbReference type="ARBA" id="ARBA00022723"/>
    </source>
</evidence>
<dbReference type="GO" id="GO:0046872">
    <property type="term" value="F:metal ion binding"/>
    <property type="evidence" value="ECO:0007669"/>
    <property type="project" value="UniProtKB-KW"/>
</dbReference>
<dbReference type="EC" id="3.1.26.3" evidence="15"/>
<keyword evidence="9 15" id="KW-0540">Nuclease</keyword>
<comment type="cofactor">
    <cofactor evidence="15">
        <name>Mg(2+)</name>
        <dbReference type="ChEBI" id="CHEBI:18420"/>
    </cofactor>
</comment>